<accession>A0A1G6TVR6</accession>
<reference evidence="1 2" key="1">
    <citation type="submission" date="2016-10" db="EMBL/GenBank/DDBJ databases">
        <authorList>
            <person name="de Groot N.N."/>
        </authorList>
    </citation>
    <scope>NUCLEOTIDE SEQUENCE [LARGE SCALE GENOMIC DNA]</scope>
    <source>
        <strain evidence="1 2">CGMCC 1.9109</strain>
    </source>
</reference>
<sequence length="100" mass="10983">MKKLLVASLILVAAILGGLWTFAQVPAKPSITMVAEVVKLEDVPGGKGRRLITVRFADGQERTIETLAPFFFKPGYKAKVGIFERTLFPDVYDIVSDSID</sequence>
<dbReference type="RefSeq" id="WP_068308559.1">
    <property type="nucleotide sequence ID" value="NZ_FNAK01000001.1"/>
</dbReference>
<dbReference type="EMBL" id="FNAK01000001">
    <property type="protein sequence ID" value="SDD33149.1"/>
    <property type="molecule type" value="Genomic_DNA"/>
</dbReference>
<gene>
    <name evidence="1" type="ORF">SAMN04488071_0377</name>
</gene>
<evidence type="ECO:0000313" key="2">
    <source>
        <dbReference type="Proteomes" id="UP000183685"/>
    </source>
</evidence>
<dbReference type="OrthoDB" id="8481390at2"/>
<name>A0A1G6TVR6_9PROT</name>
<evidence type="ECO:0000313" key="1">
    <source>
        <dbReference type="EMBL" id="SDD33149.1"/>
    </source>
</evidence>
<proteinExistence type="predicted"/>
<organism evidence="1 2">
    <name type="scientific">Kordiimonas lacus</name>
    <dbReference type="NCBI Taxonomy" id="637679"/>
    <lineage>
        <taxon>Bacteria</taxon>
        <taxon>Pseudomonadati</taxon>
        <taxon>Pseudomonadota</taxon>
        <taxon>Alphaproteobacteria</taxon>
        <taxon>Kordiimonadales</taxon>
        <taxon>Kordiimonadaceae</taxon>
        <taxon>Kordiimonas</taxon>
    </lineage>
</organism>
<dbReference type="STRING" id="637679.GCA_001550055_00512"/>
<keyword evidence="2" id="KW-1185">Reference proteome</keyword>
<dbReference type="AlphaFoldDB" id="A0A1G6TVR6"/>
<protein>
    <submittedName>
        <fullName evidence="1">Uncharacterized protein</fullName>
    </submittedName>
</protein>
<dbReference type="Proteomes" id="UP000183685">
    <property type="component" value="Unassembled WGS sequence"/>
</dbReference>